<dbReference type="OrthoDB" id="9808023at2"/>
<name>A0A401ZJY2_9CHLR</name>
<comment type="catalytic activity">
    <reaction evidence="9 10">
        <text>N(6)-carboxybiotinyl-L-lysyl-[protein] + acetyl-CoA = N(6)-biotinyl-L-lysyl-[protein] + malonyl-CoA</text>
        <dbReference type="Rhea" id="RHEA:54728"/>
        <dbReference type="Rhea" id="RHEA-COMP:10505"/>
        <dbReference type="Rhea" id="RHEA-COMP:10506"/>
        <dbReference type="ChEBI" id="CHEBI:57288"/>
        <dbReference type="ChEBI" id="CHEBI:57384"/>
        <dbReference type="ChEBI" id="CHEBI:83144"/>
        <dbReference type="ChEBI" id="CHEBI:83145"/>
        <dbReference type="EC" id="2.1.3.15"/>
    </reaction>
</comment>
<keyword evidence="3 10" id="KW-0808">Transferase</keyword>
<comment type="subcellular location">
    <subcellularLocation>
        <location evidence="10">Cytoplasm</location>
    </subcellularLocation>
</comment>
<comment type="pathway">
    <text evidence="1 10">Lipid metabolism; malonyl-CoA biosynthesis; malonyl-CoA from acetyl-CoA: step 1/1.</text>
</comment>
<dbReference type="InterPro" id="IPR001095">
    <property type="entry name" value="Acetyl_CoA_COase_a_su"/>
</dbReference>
<dbReference type="RefSeq" id="WP_126598195.1">
    <property type="nucleotide sequence ID" value="NZ_BIFQ01000001.1"/>
</dbReference>
<accession>A0A401ZJY2</accession>
<dbReference type="Gene3D" id="3.90.226.10">
    <property type="entry name" value="2-enoyl-CoA Hydratase, Chain A, domain 1"/>
    <property type="match status" value="1"/>
</dbReference>
<keyword evidence="5 10" id="KW-0276">Fatty acid metabolism</keyword>
<keyword evidence="2 10" id="KW-0444">Lipid biosynthesis</keyword>
<protein>
    <recommendedName>
        <fullName evidence="10">Acetyl-coenzyme A carboxylase carboxyl transferase subunit alpha</fullName>
        <shortName evidence="10">ACCase subunit alpha</shortName>
        <shortName evidence="10">Acetyl-CoA carboxylase carboxyltransferase subunit alpha</shortName>
        <ecNumber evidence="10">2.1.3.15</ecNumber>
    </recommendedName>
</protein>
<gene>
    <name evidence="13" type="primary">accA_2</name>
    <name evidence="10" type="synonym">accA</name>
    <name evidence="13" type="ORF">KDAU_44920</name>
</gene>
<evidence type="ECO:0000256" key="1">
    <source>
        <dbReference type="ARBA" id="ARBA00004956"/>
    </source>
</evidence>
<dbReference type="HAMAP" id="MF_00823">
    <property type="entry name" value="AcetylCoA_CT_alpha"/>
    <property type="match status" value="1"/>
</dbReference>
<evidence type="ECO:0000313" key="13">
    <source>
        <dbReference type="EMBL" id="GCE07163.1"/>
    </source>
</evidence>
<organism evidence="13 14">
    <name type="scientific">Dictyobacter aurantiacus</name>
    <dbReference type="NCBI Taxonomy" id="1936993"/>
    <lineage>
        <taxon>Bacteria</taxon>
        <taxon>Bacillati</taxon>
        <taxon>Chloroflexota</taxon>
        <taxon>Ktedonobacteria</taxon>
        <taxon>Ktedonobacterales</taxon>
        <taxon>Dictyobacteraceae</taxon>
        <taxon>Dictyobacter</taxon>
    </lineage>
</organism>
<evidence type="ECO:0000256" key="2">
    <source>
        <dbReference type="ARBA" id="ARBA00022516"/>
    </source>
</evidence>
<dbReference type="InterPro" id="IPR011763">
    <property type="entry name" value="COA_CT_C"/>
</dbReference>
<dbReference type="EC" id="2.1.3.15" evidence="10"/>
<dbReference type="UniPathway" id="UPA00655">
    <property type="reaction ID" value="UER00711"/>
</dbReference>
<evidence type="ECO:0000256" key="6">
    <source>
        <dbReference type="ARBA" id="ARBA00022840"/>
    </source>
</evidence>
<evidence type="ECO:0000256" key="5">
    <source>
        <dbReference type="ARBA" id="ARBA00022832"/>
    </source>
</evidence>
<evidence type="ECO:0000313" key="14">
    <source>
        <dbReference type="Proteomes" id="UP000287224"/>
    </source>
</evidence>
<dbReference type="AlphaFoldDB" id="A0A401ZJY2"/>
<keyword evidence="8 10" id="KW-0275">Fatty acid biosynthesis</keyword>
<proteinExistence type="inferred from homology"/>
<dbReference type="GO" id="GO:0005524">
    <property type="term" value="F:ATP binding"/>
    <property type="evidence" value="ECO:0007669"/>
    <property type="project" value="UniProtKB-KW"/>
</dbReference>
<evidence type="ECO:0000256" key="11">
    <source>
        <dbReference type="SAM" id="MobiDB-lite"/>
    </source>
</evidence>
<comment type="caution">
    <text evidence="13">The sequence shown here is derived from an EMBL/GenBank/DDBJ whole genome shotgun (WGS) entry which is preliminary data.</text>
</comment>
<dbReference type="Pfam" id="PF03255">
    <property type="entry name" value="ACCA"/>
    <property type="match status" value="1"/>
</dbReference>
<dbReference type="GO" id="GO:0016743">
    <property type="term" value="F:carboxyl- or carbamoyltransferase activity"/>
    <property type="evidence" value="ECO:0007669"/>
    <property type="project" value="UniProtKB-UniRule"/>
</dbReference>
<evidence type="ECO:0000256" key="8">
    <source>
        <dbReference type="ARBA" id="ARBA00023160"/>
    </source>
</evidence>
<dbReference type="NCBIfam" id="TIGR00513">
    <property type="entry name" value="accA"/>
    <property type="match status" value="1"/>
</dbReference>
<feature type="domain" description="CoA carboxyltransferase C-terminal" evidence="12">
    <location>
        <begin position="35"/>
        <end position="292"/>
    </location>
</feature>
<dbReference type="SUPFAM" id="SSF52096">
    <property type="entry name" value="ClpP/crotonase"/>
    <property type="match status" value="1"/>
</dbReference>
<evidence type="ECO:0000256" key="3">
    <source>
        <dbReference type="ARBA" id="ARBA00022679"/>
    </source>
</evidence>
<dbReference type="InterPro" id="IPR029045">
    <property type="entry name" value="ClpP/crotonase-like_dom_sf"/>
</dbReference>
<keyword evidence="10" id="KW-0963">Cytoplasm</keyword>
<evidence type="ECO:0000259" key="12">
    <source>
        <dbReference type="PROSITE" id="PS50989"/>
    </source>
</evidence>
<keyword evidence="14" id="KW-1185">Reference proteome</keyword>
<feature type="compositionally biased region" description="Low complexity" evidence="11">
    <location>
        <begin position="317"/>
        <end position="335"/>
    </location>
</feature>
<feature type="region of interest" description="Disordered" evidence="11">
    <location>
        <begin position="314"/>
        <end position="335"/>
    </location>
</feature>
<dbReference type="GO" id="GO:0003989">
    <property type="term" value="F:acetyl-CoA carboxylase activity"/>
    <property type="evidence" value="ECO:0007669"/>
    <property type="project" value="InterPro"/>
</dbReference>
<keyword evidence="4 10" id="KW-0547">Nucleotide-binding</keyword>
<reference evidence="14" key="1">
    <citation type="submission" date="2018-12" db="EMBL/GenBank/DDBJ databases">
        <title>Tengunoibacter tsumagoiensis gen. nov., sp. nov., Dictyobacter kobayashii sp. nov., D. alpinus sp. nov., and D. joshuensis sp. nov. and description of Dictyobacteraceae fam. nov. within the order Ktedonobacterales isolated from Tengu-no-mugimeshi.</title>
        <authorList>
            <person name="Wang C.M."/>
            <person name="Zheng Y."/>
            <person name="Sakai Y."/>
            <person name="Toyoda A."/>
            <person name="Minakuchi Y."/>
            <person name="Abe K."/>
            <person name="Yokota A."/>
            <person name="Yabe S."/>
        </authorList>
    </citation>
    <scope>NUCLEOTIDE SEQUENCE [LARGE SCALE GENOMIC DNA]</scope>
    <source>
        <strain evidence="14">S-27</strain>
    </source>
</reference>
<dbReference type="PROSITE" id="PS50989">
    <property type="entry name" value="COA_CT_CTER"/>
    <property type="match status" value="1"/>
</dbReference>
<dbReference type="GO" id="GO:0006633">
    <property type="term" value="P:fatty acid biosynthetic process"/>
    <property type="evidence" value="ECO:0007669"/>
    <property type="project" value="UniProtKB-KW"/>
</dbReference>
<dbReference type="PANTHER" id="PTHR42853:SF3">
    <property type="entry name" value="ACETYL-COENZYME A CARBOXYLASE CARBOXYL TRANSFERASE SUBUNIT ALPHA, CHLOROPLASTIC"/>
    <property type="match status" value="1"/>
</dbReference>
<comment type="function">
    <text evidence="10">Component of the acetyl coenzyme A carboxylase (ACC) complex. First, biotin carboxylase catalyzes the carboxylation of biotin on its carrier protein (BCCP) and then the CO(2) group is transferred by the carboxyltransferase to acetyl-CoA to form malonyl-CoA.</text>
</comment>
<evidence type="ECO:0000256" key="10">
    <source>
        <dbReference type="HAMAP-Rule" id="MF_00823"/>
    </source>
</evidence>
<dbReference type="NCBIfam" id="NF004344">
    <property type="entry name" value="PRK05724.1"/>
    <property type="match status" value="1"/>
</dbReference>
<dbReference type="NCBIfam" id="NF041504">
    <property type="entry name" value="AccA_sub"/>
    <property type="match status" value="1"/>
</dbReference>
<evidence type="ECO:0000256" key="7">
    <source>
        <dbReference type="ARBA" id="ARBA00023098"/>
    </source>
</evidence>
<keyword evidence="6 10" id="KW-0067">ATP-binding</keyword>
<dbReference type="GO" id="GO:2001295">
    <property type="term" value="P:malonyl-CoA biosynthetic process"/>
    <property type="evidence" value="ECO:0007669"/>
    <property type="project" value="UniProtKB-UniRule"/>
</dbReference>
<dbReference type="PRINTS" id="PR01069">
    <property type="entry name" value="ACCCTRFRASEA"/>
</dbReference>
<evidence type="ECO:0000256" key="4">
    <source>
        <dbReference type="ARBA" id="ARBA00022741"/>
    </source>
</evidence>
<dbReference type="PANTHER" id="PTHR42853">
    <property type="entry name" value="ACETYL-COENZYME A CARBOXYLASE CARBOXYL TRANSFERASE SUBUNIT ALPHA"/>
    <property type="match status" value="1"/>
</dbReference>
<keyword evidence="7 10" id="KW-0443">Lipid metabolism</keyword>
<dbReference type="EMBL" id="BIFQ01000001">
    <property type="protein sequence ID" value="GCE07163.1"/>
    <property type="molecule type" value="Genomic_DNA"/>
</dbReference>
<comment type="similarity">
    <text evidence="10">Belongs to the AccA family.</text>
</comment>
<evidence type="ECO:0000256" key="9">
    <source>
        <dbReference type="ARBA" id="ARBA00049152"/>
    </source>
</evidence>
<comment type="subunit">
    <text evidence="10">Acetyl-CoA carboxylase is a heterohexamer composed of biotin carboxyl carrier protein (AccB), biotin carboxylase (AccC) and two subunits each of ACCase subunit alpha (AccA) and ACCase subunit beta (AccD).</text>
</comment>
<dbReference type="Proteomes" id="UP000287224">
    <property type="component" value="Unassembled WGS sequence"/>
</dbReference>
<dbReference type="GO" id="GO:0009317">
    <property type="term" value="C:acetyl-CoA carboxylase complex"/>
    <property type="evidence" value="ECO:0007669"/>
    <property type="project" value="InterPro"/>
</dbReference>
<sequence>MAYTLDFERPLADIDRQIQALQKKGERLKPEEVQQLERLKQRLQRTTEEIYKHLTPWQTVQVARHPGRPHAIDYVKLMCEEFFELRGDRAFGENASIFGGPARLDGQTVMFLCQEKGREMKERRDRNAGQPHPEGFRKAHRLMEQAEKFNMPLICLVDTPGASIALDDEERGQSQAIAANLYLMARLRVPIVAVVIGEGGSGGALALSIGDRILMLENSYYSVASPESAATILLRDAKHAATMAEAMQVSARQLKNLGIIDELVPEPLGGAHQNYQAAADLVKEALLTNLEELSKLSPEQLAEQRYQKYRAIGPVGTLTPAPAPTALPSSSSSSS</sequence>